<keyword evidence="3" id="KW-1185">Reference proteome</keyword>
<evidence type="ECO:0000313" key="2">
    <source>
        <dbReference type="EMBL" id="CAG7819068.1"/>
    </source>
</evidence>
<reference evidence="2" key="1">
    <citation type="submission" date="2021-06" db="EMBL/GenBank/DDBJ databases">
        <authorList>
            <person name="Hodson N. C."/>
            <person name="Mongue J. A."/>
            <person name="Jaron S. K."/>
        </authorList>
    </citation>
    <scope>NUCLEOTIDE SEQUENCE</scope>
</reference>
<dbReference type="PROSITE" id="PS50191">
    <property type="entry name" value="CRAL_TRIO"/>
    <property type="match status" value="1"/>
</dbReference>
<dbReference type="OrthoDB" id="1434354at2759"/>
<dbReference type="InterPro" id="IPR001251">
    <property type="entry name" value="CRAL-TRIO_dom"/>
</dbReference>
<feature type="non-terminal residue" evidence="2">
    <location>
        <position position="1"/>
    </location>
</feature>
<name>A0A8J2KL85_9HEXA</name>
<evidence type="ECO:0000259" key="1">
    <source>
        <dbReference type="PROSITE" id="PS50191"/>
    </source>
</evidence>
<accession>A0A8J2KL85</accession>
<organism evidence="2 3">
    <name type="scientific">Allacma fusca</name>
    <dbReference type="NCBI Taxonomy" id="39272"/>
    <lineage>
        <taxon>Eukaryota</taxon>
        <taxon>Metazoa</taxon>
        <taxon>Ecdysozoa</taxon>
        <taxon>Arthropoda</taxon>
        <taxon>Hexapoda</taxon>
        <taxon>Collembola</taxon>
        <taxon>Symphypleona</taxon>
        <taxon>Sminthuridae</taxon>
        <taxon>Allacma</taxon>
    </lineage>
</organism>
<evidence type="ECO:0000313" key="3">
    <source>
        <dbReference type="Proteomes" id="UP000708208"/>
    </source>
</evidence>
<protein>
    <recommendedName>
        <fullName evidence="1">CRAL-TRIO domain-containing protein</fullName>
    </recommendedName>
</protein>
<gene>
    <name evidence="2" type="ORF">AFUS01_LOCUS29538</name>
</gene>
<feature type="domain" description="CRAL-TRIO" evidence="1">
    <location>
        <begin position="1"/>
        <end position="158"/>
    </location>
</feature>
<dbReference type="EMBL" id="CAJVCH010438271">
    <property type="protein sequence ID" value="CAG7819068.1"/>
    <property type="molecule type" value="Genomic_DNA"/>
</dbReference>
<dbReference type="AlphaFoldDB" id="A0A8J2KL85"/>
<dbReference type="Proteomes" id="UP000708208">
    <property type="component" value="Unassembled WGS sequence"/>
</dbReference>
<comment type="caution">
    <text evidence="2">The sequence shown here is derived from an EMBL/GenBank/DDBJ whole genome shotgun (WGS) entry which is preliminary data.</text>
</comment>
<sequence>IKVWVSEWGKFDLRKIVEGGNKSMEEFNKYARKAVRIITKSHDLKSTPENPVTQAAFIVDFDGMKLDQYAHLPTVMYALDLAKEHRDIIQKHASRIVIVNTNFIAEAAINLGRNVFGRLFERVEVFGANKSRWVHHLRRIFPADQIPEWYGGTKKSHKPLFIYGK</sequence>
<proteinExistence type="predicted"/>
<dbReference type="Pfam" id="PF00650">
    <property type="entry name" value="CRAL_TRIO"/>
    <property type="match status" value="1"/>
</dbReference>